<name>A0A3N6LLD8_NATCH</name>
<dbReference type="AlphaFoldDB" id="A0A3N6LLD8"/>
<evidence type="ECO:0000313" key="3">
    <source>
        <dbReference type="Proteomes" id="UP000282323"/>
    </source>
</evidence>
<keyword evidence="1" id="KW-1133">Transmembrane helix</keyword>
<evidence type="ECO:0008006" key="4">
    <source>
        <dbReference type="Google" id="ProtNLM"/>
    </source>
</evidence>
<comment type="caution">
    <text evidence="2">The sequence shown here is derived from an EMBL/GenBank/DDBJ whole genome shotgun (WGS) entry which is preliminary data.</text>
</comment>
<feature type="transmembrane region" description="Helical" evidence="1">
    <location>
        <begin position="277"/>
        <end position="296"/>
    </location>
</feature>
<accession>A0A3N6LLD8</accession>
<keyword evidence="1" id="KW-0812">Transmembrane</keyword>
<evidence type="ECO:0000256" key="1">
    <source>
        <dbReference type="SAM" id="Phobius"/>
    </source>
</evidence>
<keyword evidence="3" id="KW-1185">Reference proteome</keyword>
<organism evidence="2 3">
    <name type="scientific">Natrarchaeobius chitinivorans</name>
    <dbReference type="NCBI Taxonomy" id="1679083"/>
    <lineage>
        <taxon>Archaea</taxon>
        <taxon>Methanobacteriati</taxon>
        <taxon>Methanobacteriota</taxon>
        <taxon>Stenosarchaea group</taxon>
        <taxon>Halobacteria</taxon>
        <taxon>Halobacteriales</taxon>
        <taxon>Natrialbaceae</taxon>
        <taxon>Natrarchaeobius</taxon>
    </lineage>
</organism>
<dbReference type="Proteomes" id="UP000282323">
    <property type="component" value="Unassembled WGS sequence"/>
</dbReference>
<gene>
    <name evidence="2" type="ORF">EA473_21705</name>
</gene>
<protein>
    <recommendedName>
        <fullName evidence="4">Right handed beta helix domain-containing protein</fullName>
    </recommendedName>
</protein>
<dbReference type="EMBL" id="REGA01000033">
    <property type="protein sequence ID" value="RQG89628.1"/>
    <property type="molecule type" value="Genomic_DNA"/>
</dbReference>
<evidence type="ECO:0000313" key="2">
    <source>
        <dbReference type="EMBL" id="RQG89628.1"/>
    </source>
</evidence>
<proteinExistence type="predicted"/>
<reference evidence="2 3" key="1">
    <citation type="submission" date="2018-10" db="EMBL/GenBank/DDBJ databases">
        <title>Natrarchaeobius chitinivorans gen. nov., sp. nov., and Natrarchaeobius haloalkaliphilus sp. nov., alkaliphilic, chitin-utilizing haloarchaea from hypersaline alkaline lakes.</title>
        <authorList>
            <person name="Sorokin D.Y."/>
            <person name="Elcheninov A.G."/>
            <person name="Kostrikina N.A."/>
            <person name="Bale N.J."/>
            <person name="Sinninghe Damste J.S."/>
            <person name="Khijniak T.V."/>
            <person name="Kublanov I.V."/>
            <person name="Toshchakov S.V."/>
        </authorList>
    </citation>
    <scope>NUCLEOTIDE SEQUENCE [LARGE SCALE GENOMIC DNA]</scope>
    <source>
        <strain evidence="2 3">AArcht4T</strain>
    </source>
</reference>
<keyword evidence="1" id="KW-0472">Membrane</keyword>
<sequence>MVHMTAPDLDEYVEGIVIAPHGIGNSGRQLVNLNFAKNVGVGPFEVTGRAGAKWQLTDEENHNGEIVYVGTGRTTIHQHDNITGWDRTQDIHIHHIDNSAGHPHSQLVDVKPGAENVTIEYCTDGGGSQNDLDRPATSVNLAGYDCTLRWCLIQDGEGNAVNVGREVEDSPDDEIAEQVGTENAIYGNEISGFGDGWGLGFSPGSDAGQGPEHQAIICGNNIEGRVAGNPESDCPEDVPTGEGIGHTGGDPEAIRATISEFEPPNMESPDQSSSADLLLYAATALATASMFVPYSVRRFRRRST</sequence>